<evidence type="ECO:0000256" key="1">
    <source>
        <dbReference type="SAM" id="MobiDB-lite"/>
    </source>
</evidence>
<name>A0A9P5YV25_9AGAR</name>
<dbReference type="Proteomes" id="UP000807469">
    <property type="component" value="Unassembled WGS sequence"/>
</dbReference>
<protein>
    <submittedName>
        <fullName evidence="2">Uncharacterized protein</fullName>
    </submittedName>
</protein>
<feature type="compositionally biased region" description="Basic and acidic residues" evidence="1">
    <location>
        <begin position="144"/>
        <end position="159"/>
    </location>
</feature>
<proteinExistence type="predicted"/>
<feature type="region of interest" description="Disordered" evidence="1">
    <location>
        <begin position="120"/>
        <end position="167"/>
    </location>
</feature>
<sequence length="167" mass="18630">MMSSARAKGDGTKRRRGSATSERDARHEARDGSRESRLTDGGDARLEANREPLYSSTALANSRRDDHRSSPPNEMVDFDVLKAHSDDRRNSSTSLSSPAALRNDLSLAWQNSSLNVGCPRGRMMRTTPRYPRISRFSRNAPISRDVDNTADKSRTHTDGSDNAPRHY</sequence>
<evidence type="ECO:0000313" key="2">
    <source>
        <dbReference type="EMBL" id="KAF9475245.1"/>
    </source>
</evidence>
<evidence type="ECO:0000313" key="3">
    <source>
        <dbReference type="Proteomes" id="UP000807469"/>
    </source>
</evidence>
<feature type="compositionally biased region" description="Basic and acidic residues" evidence="1">
    <location>
        <begin position="21"/>
        <end position="50"/>
    </location>
</feature>
<keyword evidence="3" id="KW-1185">Reference proteome</keyword>
<dbReference type="EMBL" id="MU155341">
    <property type="protein sequence ID" value="KAF9475245.1"/>
    <property type="molecule type" value="Genomic_DNA"/>
</dbReference>
<accession>A0A9P5YV25</accession>
<comment type="caution">
    <text evidence="2">The sequence shown here is derived from an EMBL/GenBank/DDBJ whole genome shotgun (WGS) entry which is preliminary data.</text>
</comment>
<reference evidence="2" key="1">
    <citation type="submission" date="2020-11" db="EMBL/GenBank/DDBJ databases">
        <authorList>
            <consortium name="DOE Joint Genome Institute"/>
            <person name="Ahrendt S."/>
            <person name="Riley R."/>
            <person name="Andreopoulos W."/>
            <person name="Labutti K."/>
            <person name="Pangilinan J."/>
            <person name="Ruiz-Duenas F.J."/>
            <person name="Barrasa J.M."/>
            <person name="Sanchez-Garcia M."/>
            <person name="Camarero S."/>
            <person name="Miyauchi S."/>
            <person name="Serrano A."/>
            <person name="Linde D."/>
            <person name="Babiker R."/>
            <person name="Drula E."/>
            <person name="Ayuso-Fernandez I."/>
            <person name="Pacheco R."/>
            <person name="Padilla G."/>
            <person name="Ferreira P."/>
            <person name="Barriuso J."/>
            <person name="Kellner H."/>
            <person name="Castanera R."/>
            <person name="Alfaro M."/>
            <person name="Ramirez L."/>
            <person name="Pisabarro A.G."/>
            <person name="Kuo A."/>
            <person name="Tritt A."/>
            <person name="Lipzen A."/>
            <person name="He G."/>
            <person name="Yan M."/>
            <person name="Ng V."/>
            <person name="Cullen D."/>
            <person name="Martin F."/>
            <person name="Rosso M.-N."/>
            <person name="Henrissat B."/>
            <person name="Hibbett D."/>
            <person name="Martinez A.T."/>
            <person name="Grigoriev I.V."/>
        </authorList>
    </citation>
    <scope>NUCLEOTIDE SEQUENCE</scope>
    <source>
        <strain evidence="2">CIRM-BRFM 674</strain>
    </source>
</reference>
<dbReference type="AlphaFoldDB" id="A0A9P5YV25"/>
<organism evidence="2 3">
    <name type="scientific">Pholiota conissans</name>
    <dbReference type="NCBI Taxonomy" id="109636"/>
    <lineage>
        <taxon>Eukaryota</taxon>
        <taxon>Fungi</taxon>
        <taxon>Dikarya</taxon>
        <taxon>Basidiomycota</taxon>
        <taxon>Agaricomycotina</taxon>
        <taxon>Agaricomycetes</taxon>
        <taxon>Agaricomycetidae</taxon>
        <taxon>Agaricales</taxon>
        <taxon>Agaricineae</taxon>
        <taxon>Strophariaceae</taxon>
        <taxon>Pholiota</taxon>
    </lineage>
</organism>
<feature type="compositionally biased region" description="Basic and acidic residues" evidence="1">
    <location>
        <begin position="79"/>
        <end position="90"/>
    </location>
</feature>
<gene>
    <name evidence="2" type="ORF">BDN70DRAFT_924123</name>
</gene>
<feature type="region of interest" description="Disordered" evidence="1">
    <location>
        <begin position="1"/>
        <end position="101"/>
    </location>
</feature>